<gene>
    <name evidence="2" type="ORF">GCM10010121_066140</name>
</gene>
<dbReference type="Proteomes" id="UP000657574">
    <property type="component" value="Unassembled WGS sequence"/>
</dbReference>
<evidence type="ECO:0000313" key="2">
    <source>
        <dbReference type="EMBL" id="GGJ45668.1"/>
    </source>
</evidence>
<accession>A0A917L7C1</accession>
<dbReference type="AlphaFoldDB" id="A0A917L7C1"/>
<sequence length="157" mass="16830">MSTGSGAARTVQEIIEANCYLVLSTADSTGRPWGSPVYFAHIDFTEFYRLSSLEVTHSRNIAIRPEVGIVVFDSQAAVGAGQGVYMPATANLLEPGAGTDRAIAAFSRRSTAHGYRAWTSEDVEPGAELRLYRAIAASHSILAKDGRPDHRIPVPLG</sequence>
<protein>
    <recommendedName>
        <fullName evidence="1">Pyridoxamine 5'-phosphate oxidase N-terminal domain-containing protein</fullName>
    </recommendedName>
</protein>
<dbReference type="Pfam" id="PF01243">
    <property type="entry name" value="PNPOx_N"/>
    <property type="match status" value="1"/>
</dbReference>
<comment type="caution">
    <text evidence="2">The sequence shown here is derived from an EMBL/GenBank/DDBJ whole genome shotgun (WGS) entry which is preliminary data.</text>
</comment>
<dbReference type="RefSeq" id="WP_189314957.1">
    <property type="nucleotide sequence ID" value="NZ_BMQA01000031.1"/>
</dbReference>
<name>A0A917L7C1_9ACTN</name>
<reference evidence="2" key="2">
    <citation type="submission" date="2020-09" db="EMBL/GenBank/DDBJ databases">
        <authorList>
            <person name="Sun Q."/>
            <person name="Ohkuma M."/>
        </authorList>
    </citation>
    <scope>NUCLEOTIDE SEQUENCE</scope>
    <source>
        <strain evidence="2">JCM 3086</strain>
    </source>
</reference>
<dbReference type="SUPFAM" id="SSF50475">
    <property type="entry name" value="FMN-binding split barrel"/>
    <property type="match status" value="1"/>
</dbReference>
<dbReference type="EMBL" id="BMQA01000031">
    <property type="protein sequence ID" value="GGJ45668.1"/>
    <property type="molecule type" value="Genomic_DNA"/>
</dbReference>
<feature type="domain" description="Pyridoxamine 5'-phosphate oxidase N-terminal" evidence="1">
    <location>
        <begin position="10"/>
        <end position="114"/>
    </location>
</feature>
<dbReference type="Gene3D" id="2.30.110.10">
    <property type="entry name" value="Electron Transport, Fmn-binding Protein, Chain A"/>
    <property type="match status" value="1"/>
</dbReference>
<dbReference type="InterPro" id="IPR011576">
    <property type="entry name" value="Pyridox_Oxase_N"/>
</dbReference>
<organism evidence="2 3">
    <name type="scientific">Streptomyces brasiliensis</name>
    <dbReference type="NCBI Taxonomy" id="1954"/>
    <lineage>
        <taxon>Bacteria</taxon>
        <taxon>Bacillati</taxon>
        <taxon>Actinomycetota</taxon>
        <taxon>Actinomycetes</taxon>
        <taxon>Kitasatosporales</taxon>
        <taxon>Streptomycetaceae</taxon>
        <taxon>Streptomyces</taxon>
    </lineage>
</organism>
<evidence type="ECO:0000313" key="3">
    <source>
        <dbReference type="Proteomes" id="UP000657574"/>
    </source>
</evidence>
<evidence type="ECO:0000259" key="1">
    <source>
        <dbReference type="Pfam" id="PF01243"/>
    </source>
</evidence>
<dbReference type="InterPro" id="IPR012349">
    <property type="entry name" value="Split_barrel_FMN-bd"/>
</dbReference>
<keyword evidence="3" id="KW-1185">Reference proteome</keyword>
<reference evidence="2" key="1">
    <citation type="journal article" date="2014" name="Int. J. Syst. Evol. Microbiol.">
        <title>Complete genome sequence of Corynebacterium casei LMG S-19264T (=DSM 44701T), isolated from a smear-ripened cheese.</title>
        <authorList>
            <consortium name="US DOE Joint Genome Institute (JGI-PGF)"/>
            <person name="Walter F."/>
            <person name="Albersmeier A."/>
            <person name="Kalinowski J."/>
            <person name="Ruckert C."/>
        </authorList>
    </citation>
    <scope>NUCLEOTIDE SEQUENCE</scope>
    <source>
        <strain evidence="2">JCM 3086</strain>
    </source>
</reference>
<proteinExistence type="predicted"/>